<evidence type="ECO:0000313" key="2">
    <source>
        <dbReference type="Proteomes" id="UP000070700"/>
    </source>
</evidence>
<dbReference type="EMBL" id="KQ947413">
    <property type="protein sequence ID" value="KUJ17985.1"/>
    <property type="molecule type" value="Genomic_DNA"/>
</dbReference>
<proteinExistence type="predicted"/>
<dbReference type="InterPro" id="IPR050275">
    <property type="entry name" value="PGM_Phosphatase"/>
</dbReference>
<dbReference type="Gene3D" id="3.40.50.1240">
    <property type="entry name" value="Phosphoglycerate mutase-like"/>
    <property type="match status" value="1"/>
</dbReference>
<protein>
    <recommendedName>
        <fullName evidence="3">Phosphoglycerate mutase-like protein</fullName>
    </recommendedName>
</protein>
<dbReference type="AlphaFoldDB" id="A0A194XCT5"/>
<dbReference type="SUPFAM" id="SSF53254">
    <property type="entry name" value="Phosphoglycerate mutase-like"/>
    <property type="match status" value="1"/>
</dbReference>
<dbReference type="CDD" id="cd07067">
    <property type="entry name" value="HP_PGM_like"/>
    <property type="match status" value="1"/>
</dbReference>
<dbReference type="PANTHER" id="PTHR48100">
    <property type="entry name" value="BROAD-SPECIFICITY PHOSPHATASE YOR283W-RELATED"/>
    <property type="match status" value="1"/>
</dbReference>
<dbReference type="InterPro" id="IPR013078">
    <property type="entry name" value="His_Pase_superF_clade-1"/>
</dbReference>
<reference evidence="1 2" key="1">
    <citation type="submission" date="2015-10" db="EMBL/GenBank/DDBJ databases">
        <title>Full genome of DAOMC 229536 Phialocephala scopiformis, a fungal endophyte of spruce producing the potent anti-insectan compound rugulosin.</title>
        <authorList>
            <consortium name="DOE Joint Genome Institute"/>
            <person name="Walker A.K."/>
            <person name="Frasz S.L."/>
            <person name="Seifert K.A."/>
            <person name="Miller J.D."/>
            <person name="Mondo S.J."/>
            <person name="Labutti K."/>
            <person name="Lipzen A."/>
            <person name="Dockter R."/>
            <person name="Kennedy M."/>
            <person name="Grigoriev I.V."/>
            <person name="Spatafora J.W."/>
        </authorList>
    </citation>
    <scope>NUCLEOTIDE SEQUENCE [LARGE SCALE GENOMIC DNA]</scope>
    <source>
        <strain evidence="1 2">CBS 120377</strain>
    </source>
</reference>
<gene>
    <name evidence="1" type="ORF">LY89DRAFT_683944</name>
</gene>
<organism evidence="1 2">
    <name type="scientific">Mollisia scopiformis</name>
    <name type="common">Conifer needle endophyte fungus</name>
    <name type="synonym">Phialocephala scopiformis</name>
    <dbReference type="NCBI Taxonomy" id="149040"/>
    <lineage>
        <taxon>Eukaryota</taxon>
        <taxon>Fungi</taxon>
        <taxon>Dikarya</taxon>
        <taxon>Ascomycota</taxon>
        <taxon>Pezizomycotina</taxon>
        <taxon>Leotiomycetes</taxon>
        <taxon>Helotiales</taxon>
        <taxon>Mollisiaceae</taxon>
        <taxon>Mollisia</taxon>
    </lineage>
</organism>
<dbReference type="GeneID" id="28824511"/>
<dbReference type="Proteomes" id="UP000070700">
    <property type="component" value="Unassembled WGS sequence"/>
</dbReference>
<evidence type="ECO:0000313" key="1">
    <source>
        <dbReference type="EMBL" id="KUJ17985.1"/>
    </source>
</evidence>
<dbReference type="KEGG" id="psco:LY89DRAFT_683944"/>
<keyword evidence="2" id="KW-1185">Reference proteome</keyword>
<sequence length="278" mass="31050">MCYPAASSTGPKPKSSDYPPTIIVHIVRHAHATFNNGNDMSASVDYAGERQCDDLARTFSRDNEGITHILCSPYKRCIDTARKSLRSVINNGVKIDLMRSLSGRETDNKDWVDGIKFFEESSLHEMGRWIQRDSKATDLDFVRGWLSLKEMNLAEAQKMKEVVVVTHERFLEKLFRSGSIRYHRFGLAEARTYRLTPGDGTLVAVGPHELKQLRKAQGEWASALALQKAIEEIKRSEALLAAKITADLKAKAEAQGTKLAQDTVRSRLDGVRAATLSC</sequence>
<dbReference type="Pfam" id="PF00300">
    <property type="entry name" value="His_Phos_1"/>
    <property type="match status" value="1"/>
</dbReference>
<dbReference type="GO" id="GO:0016791">
    <property type="term" value="F:phosphatase activity"/>
    <property type="evidence" value="ECO:0007669"/>
    <property type="project" value="TreeGrafter"/>
</dbReference>
<dbReference type="PANTHER" id="PTHR48100:SF10">
    <property type="entry name" value="2-CARBOXY-D-ARABINITOL-1-PHOSPHATASE-RELATED"/>
    <property type="match status" value="1"/>
</dbReference>
<name>A0A194XCT5_MOLSC</name>
<accession>A0A194XCT5</accession>
<dbReference type="OrthoDB" id="496981at2759"/>
<evidence type="ECO:0008006" key="3">
    <source>
        <dbReference type="Google" id="ProtNLM"/>
    </source>
</evidence>
<dbReference type="InterPro" id="IPR029033">
    <property type="entry name" value="His_PPase_superfam"/>
</dbReference>
<dbReference type="InParanoid" id="A0A194XCT5"/>
<dbReference type="RefSeq" id="XP_018072340.1">
    <property type="nucleotide sequence ID" value="XM_018214785.1"/>
</dbReference>